<gene>
    <name evidence="1" type="ORF">LCOR_11032.1</name>
</gene>
<accession>A0A068SD88</accession>
<sequence length="110" mass="12607">MKRDAFHRTKLLSWVESIYCGSFTIVVANPSFRNVASSLKKFKRSTLDPVWRVVTLGESEIVHDDRETSTQGALHLAAQLCSIEDPTFHCRIFSYGHLHVFHMLCKRDAI</sequence>
<protein>
    <submittedName>
        <fullName evidence="1">Uncharacterized protein</fullName>
    </submittedName>
</protein>
<dbReference type="AlphaFoldDB" id="A0A068SD88"/>
<name>A0A068SD88_9FUNG</name>
<reference evidence="1" key="1">
    <citation type="submission" date="2013-08" db="EMBL/GenBank/DDBJ databases">
        <title>Gene expansion shapes genome architecture in the human pathogen Lichtheimia corymbifera: an evolutionary genomics analysis in the ancient terrestrial Mucorales (Mucoromycotina).</title>
        <authorList>
            <person name="Schwartze V.U."/>
            <person name="Winter S."/>
            <person name="Shelest E."/>
            <person name="Marcet-Houben M."/>
            <person name="Horn F."/>
            <person name="Wehner S."/>
            <person name="Hoffmann K."/>
            <person name="Riege K."/>
            <person name="Sammeth M."/>
            <person name="Nowrousian M."/>
            <person name="Valiante V."/>
            <person name="Linde J."/>
            <person name="Jacobsen I.D."/>
            <person name="Marz M."/>
            <person name="Brakhage A.A."/>
            <person name="Gabaldon T."/>
            <person name="Bocker S."/>
            <person name="Voigt K."/>
        </authorList>
    </citation>
    <scope>NUCLEOTIDE SEQUENCE [LARGE SCALE GENOMIC DNA]</scope>
    <source>
        <strain evidence="1">FSU 9682</strain>
    </source>
</reference>
<proteinExistence type="predicted"/>
<dbReference type="Proteomes" id="UP000027586">
    <property type="component" value="Unassembled WGS sequence"/>
</dbReference>
<evidence type="ECO:0000313" key="2">
    <source>
        <dbReference type="Proteomes" id="UP000027586"/>
    </source>
</evidence>
<comment type="caution">
    <text evidence="1">The sequence shown here is derived from an EMBL/GenBank/DDBJ whole genome shotgun (WGS) entry which is preliminary data.</text>
</comment>
<evidence type="ECO:0000313" key="1">
    <source>
        <dbReference type="EMBL" id="CDH60244.1"/>
    </source>
</evidence>
<organism evidence="1 2">
    <name type="scientific">Lichtheimia corymbifera JMRC:FSU:9682</name>
    <dbReference type="NCBI Taxonomy" id="1263082"/>
    <lineage>
        <taxon>Eukaryota</taxon>
        <taxon>Fungi</taxon>
        <taxon>Fungi incertae sedis</taxon>
        <taxon>Mucoromycota</taxon>
        <taxon>Mucoromycotina</taxon>
        <taxon>Mucoromycetes</taxon>
        <taxon>Mucorales</taxon>
        <taxon>Lichtheimiaceae</taxon>
        <taxon>Lichtheimia</taxon>
    </lineage>
</organism>
<dbReference type="VEuPathDB" id="FungiDB:LCOR_11032.1"/>
<keyword evidence="2" id="KW-1185">Reference proteome</keyword>
<dbReference type="EMBL" id="CBTN010000086">
    <property type="protein sequence ID" value="CDH60244.1"/>
    <property type="molecule type" value="Genomic_DNA"/>
</dbReference>